<evidence type="ECO:0000256" key="2">
    <source>
        <dbReference type="ARBA" id="ARBA00022723"/>
    </source>
</evidence>
<feature type="region of interest" description="Disordered" evidence="11">
    <location>
        <begin position="245"/>
        <end position="275"/>
    </location>
</feature>
<keyword evidence="14" id="KW-1185">Reference proteome</keyword>
<keyword evidence="6" id="KW-0805">Transcription regulation</keyword>
<dbReference type="InterPro" id="IPR013087">
    <property type="entry name" value="Znf_C2H2_type"/>
</dbReference>
<evidence type="ECO:0000313" key="14">
    <source>
        <dbReference type="Proteomes" id="UP001152320"/>
    </source>
</evidence>
<dbReference type="GO" id="GO:0005634">
    <property type="term" value="C:nucleus"/>
    <property type="evidence" value="ECO:0007669"/>
    <property type="project" value="UniProtKB-SubCell"/>
</dbReference>
<keyword evidence="4 10" id="KW-0863">Zinc-finger</keyword>
<dbReference type="InterPro" id="IPR036236">
    <property type="entry name" value="Znf_C2H2_sf"/>
</dbReference>
<dbReference type="AlphaFoldDB" id="A0A9Q1H2C9"/>
<dbReference type="PANTHER" id="PTHR23235:SF174">
    <property type="entry name" value="CABUT, ISOFORM A"/>
    <property type="match status" value="1"/>
</dbReference>
<dbReference type="Gene3D" id="3.30.160.60">
    <property type="entry name" value="Classic Zinc Finger"/>
    <property type="match status" value="3"/>
</dbReference>
<keyword evidence="7" id="KW-0238">DNA-binding</keyword>
<dbReference type="FunFam" id="3.30.160.60:FF:000018">
    <property type="entry name" value="Krueppel-like factor 15"/>
    <property type="match status" value="1"/>
</dbReference>
<evidence type="ECO:0000256" key="9">
    <source>
        <dbReference type="ARBA" id="ARBA00023242"/>
    </source>
</evidence>
<name>A0A9Q1H2C9_HOLLE</name>
<evidence type="ECO:0000256" key="3">
    <source>
        <dbReference type="ARBA" id="ARBA00022737"/>
    </source>
</evidence>
<dbReference type="Pfam" id="PF00096">
    <property type="entry name" value="zf-C2H2"/>
    <property type="match status" value="1"/>
</dbReference>
<accession>A0A9Q1H2C9</accession>
<evidence type="ECO:0000256" key="1">
    <source>
        <dbReference type="ARBA" id="ARBA00004123"/>
    </source>
</evidence>
<feature type="domain" description="C2H2-type" evidence="12">
    <location>
        <begin position="156"/>
        <end position="185"/>
    </location>
</feature>
<keyword evidence="3" id="KW-0677">Repeat</keyword>
<dbReference type="EMBL" id="JAIZAY010000014">
    <property type="protein sequence ID" value="KAJ8029596.1"/>
    <property type="molecule type" value="Genomic_DNA"/>
</dbReference>
<protein>
    <submittedName>
        <fullName evidence="13">Krueppel-like factor 13</fullName>
    </submittedName>
</protein>
<evidence type="ECO:0000256" key="4">
    <source>
        <dbReference type="ARBA" id="ARBA00022771"/>
    </source>
</evidence>
<feature type="compositionally biased region" description="Basic residues" evidence="11">
    <location>
        <begin position="126"/>
        <end position="136"/>
    </location>
</feature>
<dbReference type="Proteomes" id="UP001152320">
    <property type="component" value="Chromosome 14"/>
</dbReference>
<evidence type="ECO:0000256" key="5">
    <source>
        <dbReference type="ARBA" id="ARBA00022833"/>
    </source>
</evidence>
<dbReference type="PANTHER" id="PTHR23235">
    <property type="entry name" value="KRUEPPEL-LIKE TRANSCRIPTION FACTOR"/>
    <property type="match status" value="1"/>
</dbReference>
<evidence type="ECO:0000256" key="6">
    <source>
        <dbReference type="ARBA" id="ARBA00023015"/>
    </source>
</evidence>
<dbReference type="SMART" id="SM00355">
    <property type="entry name" value="ZnF_C2H2"/>
    <property type="match status" value="3"/>
</dbReference>
<sequence length="275" mass="31199">MDGFSVRYHEQREAMEMTAAAECLLAISRSAPLDINSNYRQMDCAIADNSNLVAPCCNAHDPLYMVARILSDLEQHKQREEIPSPTFNFMSSPDFISYSNGQRQGPLKCGTEHGVVEREGHSTDRKRGKQRGKRNTRSSTTNTNPVRTKSTTVKKHCCHYDGCEKVYGKSSHLKAHLRTHTGERPFPCTWVNCVKRFARSDELARHYRTHTGEKRFCCPICNKRFMRSDHLMKHARRHEGFHPTMLKKRPSSAAGSVTDSDTCPHSPSSIAVYSP</sequence>
<dbReference type="Pfam" id="PF13894">
    <property type="entry name" value="zf-C2H2_4"/>
    <property type="match status" value="1"/>
</dbReference>
<dbReference type="GO" id="GO:0000981">
    <property type="term" value="F:DNA-binding transcription factor activity, RNA polymerase II-specific"/>
    <property type="evidence" value="ECO:0007669"/>
    <property type="project" value="TreeGrafter"/>
</dbReference>
<proteinExistence type="predicted"/>
<feature type="compositionally biased region" description="Polar residues" evidence="11">
    <location>
        <begin position="253"/>
        <end position="275"/>
    </location>
</feature>
<dbReference type="GO" id="GO:0000978">
    <property type="term" value="F:RNA polymerase II cis-regulatory region sequence-specific DNA binding"/>
    <property type="evidence" value="ECO:0007669"/>
    <property type="project" value="TreeGrafter"/>
</dbReference>
<keyword evidence="2" id="KW-0479">Metal-binding</keyword>
<keyword evidence="9" id="KW-0539">Nucleus</keyword>
<gene>
    <name evidence="13" type="ORF">HOLleu_29032</name>
</gene>
<evidence type="ECO:0000256" key="7">
    <source>
        <dbReference type="ARBA" id="ARBA00023125"/>
    </source>
</evidence>
<comment type="caution">
    <text evidence="13">The sequence shown here is derived from an EMBL/GenBank/DDBJ whole genome shotgun (WGS) entry which is preliminary data.</text>
</comment>
<keyword evidence="8" id="KW-0804">Transcription</keyword>
<feature type="region of interest" description="Disordered" evidence="11">
    <location>
        <begin position="109"/>
        <end position="148"/>
    </location>
</feature>
<organism evidence="13 14">
    <name type="scientific">Holothuria leucospilota</name>
    <name type="common">Black long sea cucumber</name>
    <name type="synonym">Mertensiothuria leucospilota</name>
    <dbReference type="NCBI Taxonomy" id="206669"/>
    <lineage>
        <taxon>Eukaryota</taxon>
        <taxon>Metazoa</taxon>
        <taxon>Echinodermata</taxon>
        <taxon>Eleutherozoa</taxon>
        <taxon>Echinozoa</taxon>
        <taxon>Holothuroidea</taxon>
        <taxon>Aspidochirotacea</taxon>
        <taxon>Aspidochirotida</taxon>
        <taxon>Holothuriidae</taxon>
        <taxon>Holothuria</taxon>
    </lineage>
</organism>
<keyword evidence="5" id="KW-0862">Zinc</keyword>
<dbReference type="SUPFAM" id="SSF57667">
    <property type="entry name" value="beta-beta-alpha zinc fingers"/>
    <property type="match status" value="2"/>
</dbReference>
<evidence type="ECO:0000313" key="13">
    <source>
        <dbReference type="EMBL" id="KAJ8029596.1"/>
    </source>
</evidence>
<comment type="subcellular location">
    <subcellularLocation>
        <location evidence="1">Nucleus</location>
    </subcellularLocation>
</comment>
<dbReference type="GO" id="GO:0008270">
    <property type="term" value="F:zinc ion binding"/>
    <property type="evidence" value="ECO:0007669"/>
    <property type="project" value="UniProtKB-KW"/>
</dbReference>
<evidence type="ECO:0000256" key="10">
    <source>
        <dbReference type="PROSITE-ProRule" id="PRU00042"/>
    </source>
</evidence>
<dbReference type="FunFam" id="3.30.160.60:FF:000232">
    <property type="entry name" value="Krueppel-like factor 9"/>
    <property type="match status" value="1"/>
</dbReference>
<evidence type="ECO:0000256" key="11">
    <source>
        <dbReference type="SAM" id="MobiDB-lite"/>
    </source>
</evidence>
<dbReference type="OrthoDB" id="6365676at2759"/>
<dbReference type="PROSITE" id="PS00028">
    <property type="entry name" value="ZINC_FINGER_C2H2_1"/>
    <property type="match status" value="3"/>
</dbReference>
<dbReference type="PROSITE" id="PS50157">
    <property type="entry name" value="ZINC_FINGER_C2H2_2"/>
    <property type="match status" value="3"/>
</dbReference>
<feature type="compositionally biased region" description="Basic and acidic residues" evidence="11">
    <location>
        <begin position="110"/>
        <end position="125"/>
    </location>
</feature>
<evidence type="ECO:0000259" key="12">
    <source>
        <dbReference type="PROSITE" id="PS50157"/>
    </source>
</evidence>
<feature type="domain" description="C2H2-type" evidence="12">
    <location>
        <begin position="216"/>
        <end position="243"/>
    </location>
</feature>
<reference evidence="13" key="1">
    <citation type="submission" date="2021-10" db="EMBL/GenBank/DDBJ databases">
        <title>Tropical sea cucumber genome reveals ecological adaptation and Cuvierian tubules defense mechanism.</title>
        <authorList>
            <person name="Chen T."/>
        </authorList>
    </citation>
    <scope>NUCLEOTIDE SEQUENCE</scope>
    <source>
        <strain evidence="13">Nanhai2018</strain>
        <tissue evidence="13">Muscle</tissue>
    </source>
</reference>
<dbReference type="FunFam" id="3.30.160.60:FF:000926">
    <property type="entry name" value="Kruppel like factor 13"/>
    <property type="match status" value="1"/>
</dbReference>
<feature type="domain" description="C2H2-type" evidence="12">
    <location>
        <begin position="186"/>
        <end position="215"/>
    </location>
</feature>
<evidence type="ECO:0000256" key="8">
    <source>
        <dbReference type="ARBA" id="ARBA00023163"/>
    </source>
</evidence>